<proteinExistence type="predicted"/>
<name>A0A8S5LA95_9CAUD</name>
<evidence type="ECO:0000313" key="1">
    <source>
        <dbReference type="EMBL" id="DAD66698.1"/>
    </source>
</evidence>
<organism evidence="1">
    <name type="scientific">Myoviridae sp. ctPuP5</name>
    <dbReference type="NCBI Taxonomy" id="2823543"/>
    <lineage>
        <taxon>Viruses</taxon>
        <taxon>Duplodnaviria</taxon>
        <taxon>Heunggongvirae</taxon>
        <taxon>Uroviricota</taxon>
        <taxon>Caudoviricetes</taxon>
    </lineage>
</organism>
<protein>
    <submittedName>
        <fullName evidence="1">Uncharacterized protein</fullName>
    </submittedName>
</protein>
<reference evidence="1" key="1">
    <citation type="journal article" date="2021" name="Proc. Natl. Acad. Sci. U.S.A.">
        <title>A Catalog of Tens of Thousands of Viruses from Human Metagenomes Reveals Hidden Associations with Chronic Diseases.</title>
        <authorList>
            <person name="Tisza M.J."/>
            <person name="Buck C.B."/>
        </authorList>
    </citation>
    <scope>NUCLEOTIDE SEQUENCE</scope>
    <source>
        <strain evidence="1">CtPuP5</strain>
    </source>
</reference>
<dbReference type="EMBL" id="BK014662">
    <property type="protein sequence ID" value="DAD66698.1"/>
    <property type="molecule type" value="Genomic_DNA"/>
</dbReference>
<accession>A0A8S5LA95</accession>
<sequence length="150" mass="17632">MGSLVEVFGEITLTGVQKVLNTVNMLDNDITVGEIKRFMQERENSLKQLDSDNEKKYKEMVGNYYIVKYVTTRVEEKECICVVHLTDVDMLQRKFTCRALTKYGANYEFNENDTIDFNDLKNDSLKNVEEISRIRFHEILDAYRDLQKLI</sequence>